<accession>A0ABX3JDB6</accession>
<keyword evidence="9" id="KW-1185">Reference proteome</keyword>
<dbReference type="EMBL" id="MUXN01000011">
    <property type="protein sequence ID" value="OOC05715.1"/>
    <property type="molecule type" value="Genomic_DNA"/>
</dbReference>
<keyword evidence="2" id="KW-0285">Flavoprotein</keyword>
<name>A0ABX3JDB6_9PSEU</name>
<dbReference type="PRINTS" id="PR00420">
    <property type="entry name" value="RNGMNOXGNASE"/>
</dbReference>
<evidence type="ECO:0000256" key="2">
    <source>
        <dbReference type="ARBA" id="ARBA00022630"/>
    </source>
</evidence>
<dbReference type="SUPFAM" id="SSF51905">
    <property type="entry name" value="FAD/NAD(P)-binding domain"/>
    <property type="match status" value="1"/>
</dbReference>
<keyword evidence="4" id="KW-0521">NADP</keyword>
<evidence type="ECO:0000256" key="3">
    <source>
        <dbReference type="ARBA" id="ARBA00022827"/>
    </source>
</evidence>
<evidence type="ECO:0000313" key="9">
    <source>
        <dbReference type="Proteomes" id="UP000188551"/>
    </source>
</evidence>
<reference evidence="8 9" key="1">
    <citation type="submission" date="2017-02" db="EMBL/GenBank/DDBJ databases">
        <title>Amycolatopsis azurea DSM 43854 draft genome.</title>
        <authorList>
            <person name="Mayilraj S."/>
        </authorList>
    </citation>
    <scope>NUCLEOTIDE SEQUENCE [LARGE SCALE GENOMIC DNA]</scope>
    <source>
        <strain evidence="8 9">DSM 43854</strain>
    </source>
</reference>
<proteinExistence type="predicted"/>
<dbReference type="PANTHER" id="PTHR46028:SF2">
    <property type="entry name" value="KYNURENINE 3-MONOOXYGENASE"/>
    <property type="match status" value="1"/>
</dbReference>
<evidence type="ECO:0000256" key="6">
    <source>
        <dbReference type="ARBA" id="ARBA00023033"/>
    </source>
</evidence>
<organism evidence="8 9">
    <name type="scientific">Amycolatopsis azurea DSM 43854</name>
    <dbReference type="NCBI Taxonomy" id="1238180"/>
    <lineage>
        <taxon>Bacteria</taxon>
        <taxon>Bacillati</taxon>
        <taxon>Actinomycetota</taxon>
        <taxon>Actinomycetes</taxon>
        <taxon>Pseudonocardiales</taxon>
        <taxon>Pseudonocardiaceae</taxon>
        <taxon>Amycolatopsis</taxon>
    </lineage>
</organism>
<evidence type="ECO:0000313" key="8">
    <source>
        <dbReference type="EMBL" id="OOC05715.1"/>
    </source>
</evidence>
<evidence type="ECO:0000256" key="5">
    <source>
        <dbReference type="ARBA" id="ARBA00023002"/>
    </source>
</evidence>
<dbReference type="Proteomes" id="UP000188551">
    <property type="component" value="Unassembled WGS sequence"/>
</dbReference>
<sequence length="442" mass="48939">MREQGECIVEFTIVGAGMAGAFLALSLGRQGHVVTVYDRRPDPREAASAVTSMNLGLSRRGLAALDSLGLSEEVRRLVVPMRGRMLHNTDGGLRFSAYGEGGILAIQRQDLSALLVDAASRELTVRFVFDTRCTGVDRDLPSASFVDPDGRALVVKPDVVVGADGAFSAVRRAMHHDQRAEFSQSYLEWGWRELHIPAADGGAHRMADDVFHLWPRGDIMMFAHPNRDGSFTCSCVLPFHGPHGFDSLRTEADVESLFRTHFPDVLPLVPGLGEEFLRRPTFNLVTVSTAPWTHEGKVALIGDACHAVYPFLAQGMNSAFEDALELTDSLIRHPVNTTAALTRYYTLRKPNTDALATMSHRNFAELRDTVRSPAVRLERAVDSVLERLLRHRWMPLHALVTNTTVPYAKALQRATRQHRILKYSGAVVASATAVALFRRLRR</sequence>
<evidence type="ECO:0000259" key="7">
    <source>
        <dbReference type="Pfam" id="PF01494"/>
    </source>
</evidence>
<evidence type="ECO:0000256" key="4">
    <source>
        <dbReference type="ARBA" id="ARBA00022857"/>
    </source>
</evidence>
<evidence type="ECO:0000256" key="1">
    <source>
        <dbReference type="ARBA" id="ARBA00001974"/>
    </source>
</evidence>
<dbReference type="InterPro" id="IPR036188">
    <property type="entry name" value="FAD/NAD-bd_sf"/>
</dbReference>
<dbReference type="InterPro" id="IPR002938">
    <property type="entry name" value="FAD-bd"/>
</dbReference>
<dbReference type="Pfam" id="PF01494">
    <property type="entry name" value="FAD_binding_3"/>
    <property type="match status" value="1"/>
</dbReference>
<keyword evidence="5" id="KW-0560">Oxidoreductase</keyword>
<keyword evidence="3" id="KW-0274">FAD</keyword>
<protein>
    <submittedName>
        <fullName evidence="8">Kynurenine 3-monooxygenase</fullName>
    </submittedName>
</protein>
<feature type="domain" description="FAD-binding" evidence="7">
    <location>
        <begin position="11"/>
        <end position="335"/>
    </location>
</feature>
<dbReference type="Gene3D" id="3.50.50.60">
    <property type="entry name" value="FAD/NAD(P)-binding domain"/>
    <property type="match status" value="1"/>
</dbReference>
<gene>
    <name evidence="8" type="ORF">B0293_15280</name>
</gene>
<dbReference type="PANTHER" id="PTHR46028">
    <property type="entry name" value="KYNURENINE 3-MONOOXYGENASE"/>
    <property type="match status" value="1"/>
</dbReference>
<comment type="caution">
    <text evidence="8">The sequence shown here is derived from an EMBL/GenBank/DDBJ whole genome shotgun (WGS) entry which is preliminary data.</text>
</comment>
<comment type="cofactor">
    <cofactor evidence="1">
        <name>FAD</name>
        <dbReference type="ChEBI" id="CHEBI:57692"/>
    </cofactor>
</comment>
<keyword evidence="6" id="KW-0503">Monooxygenase</keyword>